<feature type="modified residue" description="4-aspartylphosphate" evidence="3">
    <location>
        <position position="60"/>
    </location>
</feature>
<dbReference type="GO" id="GO:0000160">
    <property type="term" value="P:phosphorelay signal transduction system"/>
    <property type="evidence" value="ECO:0007669"/>
    <property type="project" value="InterPro"/>
</dbReference>
<dbReference type="Gene3D" id="3.40.50.2300">
    <property type="match status" value="1"/>
</dbReference>
<dbReference type="GO" id="GO:0006355">
    <property type="term" value="P:regulation of DNA-templated transcription"/>
    <property type="evidence" value="ECO:0007669"/>
    <property type="project" value="InterPro"/>
</dbReference>
<dbReference type="PRINTS" id="PR00038">
    <property type="entry name" value="HTHLUXR"/>
</dbReference>
<dbReference type="AlphaFoldDB" id="A0A1H7YBD6"/>
<evidence type="ECO:0000259" key="5">
    <source>
        <dbReference type="PROSITE" id="PS50110"/>
    </source>
</evidence>
<keyword evidence="2" id="KW-0238">DNA-binding</keyword>
<reference evidence="6 7" key="1">
    <citation type="submission" date="2016-10" db="EMBL/GenBank/DDBJ databases">
        <authorList>
            <person name="de Groot N.N."/>
        </authorList>
    </citation>
    <scope>NUCLEOTIDE SEQUENCE [LARGE SCALE GENOMIC DNA]</scope>
    <source>
        <strain evidence="6 7">DSM 21039</strain>
    </source>
</reference>
<dbReference type="Proteomes" id="UP000198984">
    <property type="component" value="Unassembled WGS sequence"/>
</dbReference>
<dbReference type="CDD" id="cd06170">
    <property type="entry name" value="LuxR_C_like"/>
    <property type="match status" value="1"/>
</dbReference>
<dbReference type="InterPro" id="IPR000792">
    <property type="entry name" value="Tscrpt_reg_LuxR_C"/>
</dbReference>
<feature type="domain" description="Response regulatory" evidence="5">
    <location>
        <begin position="9"/>
        <end position="125"/>
    </location>
</feature>
<dbReference type="PANTHER" id="PTHR43214">
    <property type="entry name" value="TWO-COMPONENT RESPONSE REGULATOR"/>
    <property type="match status" value="1"/>
</dbReference>
<dbReference type="SUPFAM" id="SSF46894">
    <property type="entry name" value="C-terminal effector domain of the bipartite response regulators"/>
    <property type="match status" value="1"/>
</dbReference>
<feature type="domain" description="HTH luxR-type" evidence="4">
    <location>
        <begin position="145"/>
        <end position="210"/>
    </location>
</feature>
<evidence type="ECO:0000256" key="1">
    <source>
        <dbReference type="ARBA" id="ARBA00022553"/>
    </source>
</evidence>
<evidence type="ECO:0000256" key="2">
    <source>
        <dbReference type="ARBA" id="ARBA00023125"/>
    </source>
</evidence>
<dbReference type="RefSeq" id="WP_089915314.1">
    <property type="nucleotide sequence ID" value="NZ_FOBB01000004.1"/>
</dbReference>
<proteinExistence type="predicted"/>
<dbReference type="InterPro" id="IPR001789">
    <property type="entry name" value="Sig_transdc_resp-reg_receiver"/>
</dbReference>
<dbReference type="PROSITE" id="PS00622">
    <property type="entry name" value="HTH_LUXR_1"/>
    <property type="match status" value="1"/>
</dbReference>
<dbReference type="SMART" id="SM00448">
    <property type="entry name" value="REC"/>
    <property type="match status" value="1"/>
</dbReference>
<dbReference type="InterPro" id="IPR011006">
    <property type="entry name" value="CheY-like_superfamily"/>
</dbReference>
<dbReference type="InterPro" id="IPR016032">
    <property type="entry name" value="Sig_transdc_resp-reg_C-effctor"/>
</dbReference>
<protein>
    <submittedName>
        <fullName evidence="6">Two component transcriptional regulator, LuxR family</fullName>
    </submittedName>
</protein>
<dbReference type="SUPFAM" id="SSF52172">
    <property type="entry name" value="CheY-like"/>
    <property type="match status" value="1"/>
</dbReference>
<sequence>MLQKKTDIAVVIVEDHSIVVEGLCSILQNAEGIRISGTFMDGGSALAFLDANAVDVVLLDISLPEMSGIEVCKAIKAKHPDTRVIALTNHTEKSVIREMLENGADGYLLKNTSKKDLISAIFQVLDNQFTMNSEVQKILFAPSAKSTDVPRLTKREKEILQLVSEGATTAAIAAQLFVSPQTVETHRRNLMQKFKVNNSSALVRKAIAQQIIQ</sequence>
<dbReference type="GO" id="GO:0003677">
    <property type="term" value="F:DNA binding"/>
    <property type="evidence" value="ECO:0007669"/>
    <property type="project" value="UniProtKB-KW"/>
</dbReference>
<dbReference type="SMART" id="SM00421">
    <property type="entry name" value="HTH_LUXR"/>
    <property type="match status" value="1"/>
</dbReference>
<dbReference type="CDD" id="cd17535">
    <property type="entry name" value="REC_NarL-like"/>
    <property type="match status" value="1"/>
</dbReference>
<evidence type="ECO:0000256" key="3">
    <source>
        <dbReference type="PROSITE-ProRule" id="PRU00169"/>
    </source>
</evidence>
<organism evidence="6 7">
    <name type="scientific">Chitinophaga rupis</name>
    <dbReference type="NCBI Taxonomy" id="573321"/>
    <lineage>
        <taxon>Bacteria</taxon>
        <taxon>Pseudomonadati</taxon>
        <taxon>Bacteroidota</taxon>
        <taxon>Chitinophagia</taxon>
        <taxon>Chitinophagales</taxon>
        <taxon>Chitinophagaceae</taxon>
        <taxon>Chitinophaga</taxon>
    </lineage>
</organism>
<evidence type="ECO:0000259" key="4">
    <source>
        <dbReference type="PROSITE" id="PS50043"/>
    </source>
</evidence>
<dbReference type="InterPro" id="IPR039420">
    <property type="entry name" value="WalR-like"/>
</dbReference>
<dbReference type="Pfam" id="PF00196">
    <property type="entry name" value="GerE"/>
    <property type="match status" value="1"/>
</dbReference>
<accession>A0A1H7YBD6</accession>
<name>A0A1H7YBD6_9BACT</name>
<dbReference type="PROSITE" id="PS50110">
    <property type="entry name" value="RESPONSE_REGULATORY"/>
    <property type="match status" value="1"/>
</dbReference>
<evidence type="ECO:0000313" key="7">
    <source>
        <dbReference type="Proteomes" id="UP000198984"/>
    </source>
</evidence>
<dbReference type="PANTHER" id="PTHR43214:SF43">
    <property type="entry name" value="TWO-COMPONENT RESPONSE REGULATOR"/>
    <property type="match status" value="1"/>
</dbReference>
<dbReference type="Pfam" id="PF00072">
    <property type="entry name" value="Response_reg"/>
    <property type="match status" value="1"/>
</dbReference>
<dbReference type="PROSITE" id="PS50043">
    <property type="entry name" value="HTH_LUXR_2"/>
    <property type="match status" value="1"/>
</dbReference>
<dbReference type="EMBL" id="FOBB01000004">
    <property type="protein sequence ID" value="SEM43184.1"/>
    <property type="molecule type" value="Genomic_DNA"/>
</dbReference>
<keyword evidence="1 3" id="KW-0597">Phosphoprotein</keyword>
<evidence type="ECO:0000313" key="6">
    <source>
        <dbReference type="EMBL" id="SEM43184.1"/>
    </source>
</evidence>
<dbReference type="InterPro" id="IPR058245">
    <property type="entry name" value="NreC/VraR/RcsB-like_REC"/>
</dbReference>
<dbReference type="OrthoDB" id="9797341at2"/>
<dbReference type="STRING" id="573321.SAMN04488505_104381"/>
<keyword evidence="7" id="KW-1185">Reference proteome</keyword>
<gene>
    <name evidence="6" type="ORF">SAMN04488505_104381</name>
</gene>